<dbReference type="EMBL" id="RQFT01000016">
    <property type="protein sequence ID" value="TGL01901.1"/>
    <property type="molecule type" value="Genomic_DNA"/>
</dbReference>
<comment type="caution">
    <text evidence="1">The sequence shown here is derived from an EMBL/GenBank/DDBJ whole genome shotgun (WGS) entry which is preliminary data.</text>
</comment>
<organism evidence="1 2">
    <name type="scientific">Leptospira bouyouniensis</name>
    <dbReference type="NCBI Taxonomy" id="2484911"/>
    <lineage>
        <taxon>Bacteria</taxon>
        <taxon>Pseudomonadati</taxon>
        <taxon>Spirochaetota</taxon>
        <taxon>Spirochaetia</taxon>
        <taxon>Leptospirales</taxon>
        <taxon>Leptospiraceae</taxon>
        <taxon>Leptospira</taxon>
    </lineage>
</organism>
<reference evidence="1 2" key="1">
    <citation type="journal article" date="2019" name="PLoS Negl. Trop. Dis.">
        <title>Revisiting the worldwide diversity of Leptospira species in the environment.</title>
        <authorList>
            <person name="Vincent A.T."/>
            <person name="Schiettekatte O."/>
            <person name="Bourhy P."/>
            <person name="Veyrier F.J."/>
            <person name="Picardeau M."/>
        </authorList>
    </citation>
    <scope>NUCLEOTIDE SEQUENCE [LARGE SCALE GENOMIC DNA]</scope>
    <source>
        <strain evidence="1 2">201800273</strain>
    </source>
</reference>
<protein>
    <submittedName>
        <fullName evidence="1">Uncharacterized protein</fullName>
    </submittedName>
</protein>
<proteinExistence type="predicted"/>
<dbReference type="Proteomes" id="UP000297641">
    <property type="component" value="Unassembled WGS sequence"/>
</dbReference>
<evidence type="ECO:0000313" key="1">
    <source>
        <dbReference type="EMBL" id="TGL01901.1"/>
    </source>
</evidence>
<evidence type="ECO:0000313" key="2">
    <source>
        <dbReference type="Proteomes" id="UP000297641"/>
    </source>
</evidence>
<name>A0A7I0IHH6_9LEPT</name>
<dbReference type="AlphaFoldDB" id="A0A7I0IHH6"/>
<accession>A0A7I0IHH6</accession>
<sequence>MNKSKDFKKLILFLYLLIHCINSEREYENRKDRHINLSKNEMTRIEKSDYKLNLNVKVFNFRFRFLPYIEASDQNIVINDLQEEFKMIATYDSTLFKKLDETGFQHSNILDQYYNVSIDLRYKLNGDSKEKYLPTIIYMIEQGKILQGRTSFNGVGLKIFLRFSIFDRSGNELAYCQKKVIANTFSNEFLSKFVLEENSPFLNDLNDSLRKVNYSLINEKINFCKMELFN</sequence>
<gene>
    <name evidence="1" type="ORF">EHQ43_18535</name>
</gene>
<dbReference type="RefSeq" id="WP_135771996.1">
    <property type="nucleotide sequence ID" value="NZ_RQFT01000016.1"/>
</dbReference>